<gene>
    <name evidence="2" type="ORF">PCOR1329_LOCUS51957</name>
</gene>
<protein>
    <submittedName>
        <fullName evidence="2">Uncharacterized protein</fullName>
    </submittedName>
</protein>
<name>A0ABN9UV88_9DINO</name>
<feature type="transmembrane region" description="Helical" evidence="1">
    <location>
        <begin position="13"/>
        <end position="29"/>
    </location>
</feature>
<feature type="transmembrane region" description="Helical" evidence="1">
    <location>
        <begin position="36"/>
        <end position="59"/>
    </location>
</feature>
<dbReference type="Proteomes" id="UP001189429">
    <property type="component" value="Unassembled WGS sequence"/>
</dbReference>
<keyword evidence="3" id="KW-1185">Reference proteome</keyword>
<keyword evidence="1" id="KW-0812">Transmembrane</keyword>
<evidence type="ECO:0000313" key="3">
    <source>
        <dbReference type="Proteomes" id="UP001189429"/>
    </source>
</evidence>
<sequence>MCAGGDAPESWDAVGLLASLFVVAGISIFRSPLLCFLVHASTLDVLFLLLLPLLLFLAAQDTPGKVTVFEGSFEESTRKRSATSSGRKTCALAVASSVATEAAGGSASFAHAQGIRCQDSRAGREGRRSAQS</sequence>
<proteinExistence type="predicted"/>
<organism evidence="2 3">
    <name type="scientific">Prorocentrum cordatum</name>
    <dbReference type="NCBI Taxonomy" id="2364126"/>
    <lineage>
        <taxon>Eukaryota</taxon>
        <taxon>Sar</taxon>
        <taxon>Alveolata</taxon>
        <taxon>Dinophyceae</taxon>
        <taxon>Prorocentrales</taxon>
        <taxon>Prorocentraceae</taxon>
        <taxon>Prorocentrum</taxon>
    </lineage>
</organism>
<reference evidence="2" key="1">
    <citation type="submission" date="2023-10" db="EMBL/GenBank/DDBJ databases">
        <authorList>
            <person name="Chen Y."/>
            <person name="Shah S."/>
            <person name="Dougan E. K."/>
            <person name="Thang M."/>
            <person name="Chan C."/>
        </authorList>
    </citation>
    <scope>NUCLEOTIDE SEQUENCE [LARGE SCALE GENOMIC DNA]</scope>
</reference>
<keyword evidence="1" id="KW-1133">Transmembrane helix</keyword>
<keyword evidence="1" id="KW-0472">Membrane</keyword>
<accession>A0ABN9UV88</accession>
<dbReference type="EMBL" id="CAUYUJ010016317">
    <property type="protein sequence ID" value="CAK0863957.1"/>
    <property type="molecule type" value="Genomic_DNA"/>
</dbReference>
<evidence type="ECO:0000313" key="2">
    <source>
        <dbReference type="EMBL" id="CAK0863957.1"/>
    </source>
</evidence>
<comment type="caution">
    <text evidence="2">The sequence shown here is derived from an EMBL/GenBank/DDBJ whole genome shotgun (WGS) entry which is preliminary data.</text>
</comment>
<evidence type="ECO:0000256" key="1">
    <source>
        <dbReference type="SAM" id="Phobius"/>
    </source>
</evidence>